<keyword evidence="3" id="KW-1185">Reference proteome</keyword>
<dbReference type="EMBL" id="QJNS01000709">
    <property type="protein sequence ID" value="RYO75052.1"/>
    <property type="molecule type" value="Genomic_DNA"/>
</dbReference>
<evidence type="ECO:0000256" key="1">
    <source>
        <dbReference type="SAM" id="MobiDB-lite"/>
    </source>
</evidence>
<name>A0ABY0GRL0_9PEZI</name>
<dbReference type="Proteomes" id="UP000294003">
    <property type="component" value="Unassembled WGS sequence"/>
</dbReference>
<comment type="caution">
    <text evidence="2">The sequence shown here is derived from an EMBL/GenBank/DDBJ whole genome shotgun (WGS) entry which is preliminary data.</text>
</comment>
<reference evidence="2 3" key="1">
    <citation type="submission" date="2018-06" db="EMBL/GenBank/DDBJ databases">
        <title>Complete Genomes of Monosporascus.</title>
        <authorList>
            <person name="Robinson A.J."/>
            <person name="Natvig D.O."/>
        </authorList>
    </citation>
    <scope>NUCLEOTIDE SEQUENCE [LARGE SCALE GENOMIC DNA]</scope>
    <source>
        <strain evidence="2 3">CBS 609.92</strain>
    </source>
</reference>
<proteinExistence type="predicted"/>
<protein>
    <submittedName>
        <fullName evidence="2">Uncharacterized protein</fullName>
    </submittedName>
</protein>
<evidence type="ECO:0000313" key="3">
    <source>
        <dbReference type="Proteomes" id="UP000294003"/>
    </source>
</evidence>
<evidence type="ECO:0000313" key="2">
    <source>
        <dbReference type="EMBL" id="RYO75052.1"/>
    </source>
</evidence>
<organism evidence="2 3">
    <name type="scientific">Monosporascus cannonballus</name>
    <dbReference type="NCBI Taxonomy" id="155416"/>
    <lineage>
        <taxon>Eukaryota</taxon>
        <taxon>Fungi</taxon>
        <taxon>Dikarya</taxon>
        <taxon>Ascomycota</taxon>
        <taxon>Pezizomycotina</taxon>
        <taxon>Sordariomycetes</taxon>
        <taxon>Xylariomycetidae</taxon>
        <taxon>Xylariales</taxon>
        <taxon>Xylariales incertae sedis</taxon>
        <taxon>Monosporascus</taxon>
    </lineage>
</organism>
<feature type="region of interest" description="Disordered" evidence="1">
    <location>
        <begin position="44"/>
        <end position="87"/>
    </location>
</feature>
<sequence>MSKAVPQNYTFAATGHCGSLQAYTTQQYTAQRLKELDSIPGHDADLGVHQFKPIPIPGPRRGERSELGVSAPHATSPKPAVPERTDSPELIFQIELDGEEEKGK</sequence>
<accession>A0ABY0GRL0</accession>
<gene>
    <name evidence="2" type="ORF">DL762_010193</name>
</gene>